<gene>
    <name evidence="6" type="ORF">RhiirA5_380298</name>
</gene>
<feature type="region of interest" description="Disordered" evidence="3">
    <location>
        <begin position="1"/>
        <end position="20"/>
    </location>
</feature>
<dbReference type="InterPro" id="IPR006600">
    <property type="entry name" value="HTH_CenpB_DNA-bd_dom"/>
</dbReference>
<dbReference type="Pfam" id="PF03221">
    <property type="entry name" value="HTH_Tnp_Tc5"/>
    <property type="match status" value="1"/>
</dbReference>
<feature type="domain" description="HTH psq-type" evidence="5">
    <location>
        <begin position="16"/>
        <end position="66"/>
    </location>
</feature>
<dbReference type="Pfam" id="PF04218">
    <property type="entry name" value="CENP-B_N"/>
    <property type="match status" value="1"/>
</dbReference>
<proteinExistence type="predicted"/>
<dbReference type="InterPro" id="IPR009057">
    <property type="entry name" value="Homeodomain-like_sf"/>
</dbReference>
<dbReference type="VEuPathDB" id="FungiDB:RhiirFUN_022366"/>
<dbReference type="AlphaFoldDB" id="A0A2N0P8X3"/>
<sequence length="171" mass="19488">MGPRANKRSNRSTVTKKKRRQWNAREKIAIIMYHENGHSKNKTAVKFNIQTKQLRDWISKKPQLLRAQPGVKCLNIGAKPKYPALETVLVAWVKEKRKNQNAVTRSMIQVKAQALAQQRQWQVMYSGNMDETPVSFDLPANTTVDELGAQSIPLKGVLAKKKLILRLFPGD</sequence>
<dbReference type="Proteomes" id="UP000232722">
    <property type="component" value="Unassembled WGS sequence"/>
</dbReference>
<dbReference type="InterPro" id="IPR007889">
    <property type="entry name" value="HTH_Psq"/>
</dbReference>
<evidence type="ECO:0000259" key="5">
    <source>
        <dbReference type="Pfam" id="PF04218"/>
    </source>
</evidence>
<dbReference type="GO" id="GO:0003677">
    <property type="term" value="F:DNA binding"/>
    <property type="evidence" value="ECO:0007669"/>
    <property type="project" value="UniProtKB-KW"/>
</dbReference>
<keyword evidence="1" id="KW-0238">DNA-binding</keyword>
<dbReference type="Gene3D" id="1.10.10.60">
    <property type="entry name" value="Homeodomain-like"/>
    <property type="match status" value="2"/>
</dbReference>
<dbReference type="SUPFAM" id="SSF46689">
    <property type="entry name" value="Homeodomain-like"/>
    <property type="match status" value="1"/>
</dbReference>
<comment type="caution">
    <text evidence="6">The sequence shown here is derived from an EMBL/GenBank/DDBJ whole genome shotgun (WGS) entry which is preliminary data.</text>
</comment>
<name>A0A2N0P8X3_9GLOM</name>
<evidence type="ECO:0000259" key="4">
    <source>
        <dbReference type="Pfam" id="PF03221"/>
    </source>
</evidence>
<protein>
    <recommendedName>
        <fullName evidence="8">HTH psq-type domain-containing protein</fullName>
    </recommendedName>
</protein>
<evidence type="ECO:0000313" key="6">
    <source>
        <dbReference type="EMBL" id="PKC03278.1"/>
    </source>
</evidence>
<organism evidence="6 7">
    <name type="scientific">Rhizophagus irregularis</name>
    <dbReference type="NCBI Taxonomy" id="588596"/>
    <lineage>
        <taxon>Eukaryota</taxon>
        <taxon>Fungi</taxon>
        <taxon>Fungi incertae sedis</taxon>
        <taxon>Mucoromycota</taxon>
        <taxon>Glomeromycotina</taxon>
        <taxon>Glomeromycetes</taxon>
        <taxon>Glomerales</taxon>
        <taxon>Glomeraceae</taxon>
        <taxon>Rhizophagus</taxon>
    </lineage>
</organism>
<evidence type="ECO:0008006" key="8">
    <source>
        <dbReference type="Google" id="ProtNLM"/>
    </source>
</evidence>
<keyword evidence="2" id="KW-0539">Nucleus</keyword>
<evidence type="ECO:0000256" key="2">
    <source>
        <dbReference type="ARBA" id="ARBA00023242"/>
    </source>
</evidence>
<accession>A0A2N0P8X3</accession>
<reference evidence="6 7" key="2">
    <citation type="submission" date="2017-09" db="EMBL/GenBank/DDBJ databases">
        <title>Extensive intraspecific genome diversity in a model arbuscular mycorrhizal fungus.</title>
        <authorList>
            <person name="Chen E.C."/>
            <person name="Morin E."/>
            <person name="Beaudet D."/>
            <person name="Noel J."/>
            <person name="Ndikumana S."/>
            <person name="Charron P."/>
            <person name="St-Onge C."/>
            <person name="Giorgi J."/>
            <person name="Grigoriev I.V."/>
            <person name="Roux C."/>
            <person name="Martin F.M."/>
            <person name="Corradi N."/>
        </authorList>
    </citation>
    <scope>NUCLEOTIDE SEQUENCE [LARGE SCALE GENOMIC DNA]</scope>
    <source>
        <strain evidence="6 7">A5</strain>
    </source>
</reference>
<feature type="domain" description="HTH CENPB-type" evidence="4">
    <location>
        <begin position="82"/>
        <end position="118"/>
    </location>
</feature>
<reference evidence="6 7" key="1">
    <citation type="submission" date="2016-04" db="EMBL/GenBank/DDBJ databases">
        <title>Genome analyses suggest a sexual origin of heterokaryosis in a supposedly ancient asexual fungus.</title>
        <authorList>
            <person name="Ropars J."/>
            <person name="Sedzielewska K."/>
            <person name="Noel J."/>
            <person name="Charron P."/>
            <person name="Farinelli L."/>
            <person name="Marton T."/>
            <person name="Kruger M."/>
            <person name="Pelin A."/>
            <person name="Brachmann A."/>
            <person name="Corradi N."/>
        </authorList>
    </citation>
    <scope>NUCLEOTIDE SEQUENCE [LARGE SCALE GENOMIC DNA]</scope>
    <source>
        <strain evidence="6 7">A5</strain>
    </source>
</reference>
<evidence type="ECO:0000313" key="7">
    <source>
        <dbReference type="Proteomes" id="UP000232722"/>
    </source>
</evidence>
<dbReference type="EMBL" id="LLXJ01001214">
    <property type="protein sequence ID" value="PKC03278.1"/>
    <property type="molecule type" value="Genomic_DNA"/>
</dbReference>
<evidence type="ECO:0000256" key="3">
    <source>
        <dbReference type="SAM" id="MobiDB-lite"/>
    </source>
</evidence>
<evidence type="ECO:0000256" key="1">
    <source>
        <dbReference type="ARBA" id="ARBA00023125"/>
    </source>
</evidence>